<protein>
    <submittedName>
        <fullName evidence="1">Uncharacterized protein</fullName>
    </submittedName>
</protein>
<dbReference type="AlphaFoldDB" id="A0AAU8HSV8"/>
<evidence type="ECO:0000313" key="1">
    <source>
        <dbReference type="EMBL" id="XCI28257.1"/>
    </source>
</evidence>
<sequence length="101" mass="11532">MTKNQTTQNMFCLIAYGGEYPCGSSGDIQVGFDSVKQLKQKLNNIGEHEKYQVVNNSTKEILQFRCKKDLERGVSFFIIEKICSNKKGVLIRSTKYIFIAK</sequence>
<reference evidence="1" key="1">
    <citation type="journal article" date="2018" name="Antonie Van Leeuwenhoek">
        <title>Proteinivorax hydrogeniformans sp. nov., an anaerobic, haloalkaliphilic bacterium fermenting proteinaceous compounds with high hydrogen production.</title>
        <authorList>
            <person name="Boltyanskaya Y."/>
            <person name="Detkova E."/>
            <person name="Pimenov N."/>
            <person name="Kevbrin V."/>
        </authorList>
    </citation>
    <scope>NUCLEOTIDE SEQUENCE</scope>
    <source>
        <strain evidence="1">Z-710</strain>
    </source>
</reference>
<dbReference type="EMBL" id="CP159485">
    <property type="protein sequence ID" value="XCI28257.1"/>
    <property type="molecule type" value="Genomic_DNA"/>
</dbReference>
<gene>
    <name evidence="1" type="ORF">PRVXH_002209</name>
</gene>
<proteinExistence type="predicted"/>
<dbReference type="RefSeq" id="WP_353892830.1">
    <property type="nucleotide sequence ID" value="NZ_CP159485.1"/>
</dbReference>
<reference evidence="1" key="2">
    <citation type="submission" date="2024-06" db="EMBL/GenBank/DDBJ databases">
        <authorList>
            <person name="Petrova K.O."/>
            <person name="Toshchakov S.V."/>
            <person name="Boltjanskaja Y.V."/>
            <person name="Kevbrin V.V."/>
        </authorList>
    </citation>
    <scope>NUCLEOTIDE SEQUENCE</scope>
    <source>
        <strain evidence="1">Z-710</strain>
    </source>
</reference>
<accession>A0AAU8HSV8</accession>
<organism evidence="1">
    <name type="scientific">Proteinivorax hydrogeniformans</name>
    <dbReference type="NCBI Taxonomy" id="1826727"/>
    <lineage>
        <taxon>Bacteria</taxon>
        <taxon>Bacillati</taxon>
        <taxon>Bacillota</taxon>
        <taxon>Clostridia</taxon>
        <taxon>Eubacteriales</taxon>
        <taxon>Proteinivoracaceae</taxon>
        <taxon>Proteinivorax</taxon>
    </lineage>
</organism>
<name>A0AAU8HSV8_9FIRM</name>